<evidence type="ECO:0000256" key="5">
    <source>
        <dbReference type="ARBA" id="ARBA00022692"/>
    </source>
</evidence>
<dbReference type="eggNOG" id="COG3376">
    <property type="taxonomic scope" value="Bacteria"/>
</dbReference>
<dbReference type="GO" id="GO:0005886">
    <property type="term" value="C:plasma membrane"/>
    <property type="evidence" value="ECO:0007669"/>
    <property type="project" value="UniProtKB-SubCell"/>
</dbReference>
<feature type="transmembrane region" description="Helical" evidence="8">
    <location>
        <begin position="260"/>
        <end position="287"/>
    </location>
</feature>
<dbReference type="NCBIfam" id="TIGR00802">
    <property type="entry name" value="nico"/>
    <property type="match status" value="1"/>
</dbReference>
<proteinExistence type="inferred from homology"/>
<feature type="transmembrane region" description="Helical" evidence="8">
    <location>
        <begin position="186"/>
        <end position="212"/>
    </location>
</feature>
<keyword evidence="3 8" id="KW-0813">Transport</keyword>
<name>F2LWC3_HIPMA</name>
<dbReference type="PANTHER" id="PTHR31611:SF0">
    <property type="entry name" value="HIGH-AFFINITY NICKEL TRANSPORT PROTEIN NIC1"/>
    <property type="match status" value="1"/>
</dbReference>
<accession>F2LWC3</accession>
<dbReference type="PANTHER" id="PTHR31611">
    <property type="entry name" value="HIGH-AFFINITY NICKEL TRANSPORT PROTEIN NIC1"/>
    <property type="match status" value="1"/>
</dbReference>
<keyword evidence="6 8" id="KW-1133">Transmembrane helix</keyword>
<feature type="transmembrane region" description="Helical" evidence="8">
    <location>
        <begin position="307"/>
        <end position="327"/>
    </location>
</feature>
<evidence type="ECO:0000256" key="8">
    <source>
        <dbReference type="RuleBase" id="RU362101"/>
    </source>
</evidence>
<feature type="transmembrane region" description="Helical" evidence="8">
    <location>
        <begin position="73"/>
        <end position="101"/>
    </location>
</feature>
<evidence type="ECO:0000313" key="10">
    <source>
        <dbReference type="Proteomes" id="UP000008139"/>
    </source>
</evidence>
<dbReference type="InterPro" id="IPR004688">
    <property type="entry name" value="Ni/Co_transpt"/>
</dbReference>
<dbReference type="Pfam" id="PF03824">
    <property type="entry name" value="NicO"/>
    <property type="match status" value="1"/>
</dbReference>
<keyword evidence="7 8" id="KW-0472">Membrane</keyword>
<comment type="similarity">
    <text evidence="2 8">Belongs to the NiCoT transporter (TC 2.A.52) family.</text>
</comment>
<feature type="transmembrane region" description="Helical" evidence="8">
    <location>
        <begin position="6"/>
        <end position="28"/>
    </location>
</feature>
<comment type="subcellular location">
    <subcellularLocation>
        <location evidence="8">Cell membrane</location>
        <topology evidence="8">Multi-pass membrane protein</topology>
    </subcellularLocation>
    <subcellularLocation>
        <location evidence="1">Endomembrane system</location>
        <topology evidence="1">Multi-pass membrane protein</topology>
    </subcellularLocation>
</comment>
<dbReference type="GO" id="GO:0012505">
    <property type="term" value="C:endomembrane system"/>
    <property type="evidence" value="ECO:0007669"/>
    <property type="project" value="UniProtKB-SubCell"/>
</dbReference>
<dbReference type="HOGENOM" id="CLU_036094_2_0_7"/>
<evidence type="ECO:0000256" key="7">
    <source>
        <dbReference type="ARBA" id="ARBA00023136"/>
    </source>
</evidence>
<dbReference type="OrthoDB" id="9776706at2"/>
<dbReference type="EMBL" id="CP002606">
    <property type="protein sequence ID" value="AEA34057.1"/>
    <property type="molecule type" value="Genomic_DNA"/>
</dbReference>
<evidence type="ECO:0000256" key="6">
    <source>
        <dbReference type="ARBA" id="ARBA00022989"/>
    </source>
</evidence>
<protein>
    <recommendedName>
        <fullName evidence="8">Nickel/cobalt efflux system</fullName>
    </recommendedName>
</protein>
<dbReference type="InParanoid" id="F2LWC3"/>
<dbReference type="Proteomes" id="UP000008139">
    <property type="component" value="Chromosome"/>
</dbReference>
<organism evidence="9 10">
    <name type="scientific">Hippea maritima (strain ATCC 700847 / DSM 10411 / MH2)</name>
    <dbReference type="NCBI Taxonomy" id="760142"/>
    <lineage>
        <taxon>Bacteria</taxon>
        <taxon>Pseudomonadati</taxon>
        <taxon>Campylobacterota</taxon>
        <taxon>Desulfurellia</taxon>
        <taxon>Desulfurellales</taxon>
        <taxon>Hippeaceae</taxon>
        <taxon>Hippea</taxon>
    </lineage>
</organism>
<feature type="transmembrane region" description="Helical" evidence="8">
    <location>
        <begin position="113"/>
        <end position="135"/>
    </location>
</feature>
<evidence type="ECO:0000256" key="3">
    <source>
        <dbReference type="ARBA" id="ARBA00022448"/>
    </source>
</evidence>
<feature type="transmembrane region" description="Helical" evidence="8">
    <location>
        <begin position="218"/>
        <end position="240"/>
    </location>
</feature>
<evidence type="ECO:0000256" key="4">
    <source>
        <dbReference type="ARBA" id="ARBA00022596"/>
    </source>
</evidence>
<evidence type="ECO:0000256" key="1">
    <source>
        <dbReference type="ARBA" id="ARBA00004127"/>
    </source>
</evidence>
<evidence type="ECO:0000313" key="9">
    <source>
        <dbReference type="EMBL" id="AEA34057.1"/>
    </source>
</evidence>
<reference evidence="9 10" key="1">
    <citation type="journal article" date="2011" name="Stand. Genomic Sci.">
        <title>Complete genome sequence of the thermophilic sulfur-reducer Hippea maritima type strain (MH(2)).</title>
        <authorList>
            <person name="Huntemann M."/>
            <person name="Lu M."/>
            <person name="Nolan M."/>
            <person name="Lapidus A."/>
            <person name="Lucas S."/>
            <person name="Hammon N."/>
            <person name="Deshpande S."/>
            <person name="Cheng J.F."/>
            <person name="Tapia R."/>
            <person name="Han C."/>
            <person name="Goodwin L."/>
            <person name="Pitluck S."/>
            <person name="Liolios K."/>
            <person name="Pagani I."/>
            <person name="Ivanova N."/>
            <person name="Ovchinikova G."/>
            <person name="Pati A."/>
            <person name="Chen A."/>
            <person name="Palaniappan K."/>
            <person name="Land M."/>
            <person name="Hauser L."/>
            <person name="Jeffries C.D."/>
            <person name="Detter J.C."/>
            <person name="Brambilla E.M."/>
            <person name="Rohde M."/>
            <person name="Spring S."/>
            <person name="Goker M."/>
            <person name="Woyke T."/>
            <person name="Bristow J."/>
            <person name="Eisen J.A."/>
            <person name="Markowitz V."/>
            <person name="Hugenholtz P."/>
            <person name="Kyrpides N.C."/>
            <person name="Klenk H.P."/>
            <person name="Mavromatis K."/>
        </authorList>
    </citation>
    <scope>NUCLEOTIDE SEQUENCE [LARGE SCALE GENOMIC DNA]</scope>
    <source>
        <strain evidence="10">ATCC 700847 / DSM 10411 / MH2</strain>
    </source>
</reference>
<dbReference type="AlphaFoldDB" id="F2LWC3"/>
<evidence type="ECO:0000256" key="2">
    <source>
        <dbReference type="ARBA" id="ARBA00010892"/>
    </source>
</evidence>
<sequence length="337" mass="37622">MDNKNAKLLLSFLAIFNIGVWLAFLGVVKLSPSMVSLGALAYFFGLRHAFDADHIAAIDNVTRKLRQDGRKDVGVGLFFSLGHSSVVLIMSIVIVIIVRGFSPTIKSIEDAGGLFGSIVSAGFLTIIGIINLFILKDLYRVFKIYKEKGSLDEQTREMAEELLNRRGLMGRFFGFMYRKIDKSWKMYPLGFLFGLGFDTATEIAILGISAAMAKNSQLPSWGVIMFPLLFTAGMSLMDSLDGLVMMRIYDWAMVDALRKLFFNMVITGASVFVALAIGTIEWIQVISEKLNLNSAFFEFINNLNFEFLGGAVVVLMVFSWVYAFFYYKKHLAKGVAK</sequence>
<dbReference type="KEGG" id="hmr:Hipma_1091"/>
<keyword evidence="5 8" id="KW-0812">Transmembrane</keyword>
<dbReference type="InterPro" id="IPR011541">
    <property type="entry name" value="Ni/Co_transpt_high_affinity"/>
</dbReference>
<reference evidence="10" key="2">
    <citation type="submission" date="2011-03" db="EMBL/GenBank/DDBJ databases">
        <title>The complete genome of Hippea maritima DSM 10411.</title>
        <authorList>
            <consortium name="US DOE Joint Genome Institute (JGI-PGF)"/>
            <person name="Lucas S."/>
            <person name="Copeland A."/>
            <person name="Lapidus A."/>
            <person name="Bruce D."/>
            <person name="Goodwin L."/>
            <person name="Pitluck S."/>
            <person name="Peters L."/>
            <person name="Kyrpides N."/>
            <person name="Mavromatis K."/>
            <person name="Pagani I."/>
            <person name="Ivanova N."/>
            <person name="Mikhailova N."/>
            <person name="Lu M."/>
            <person name="Detter J.C."/>
            <person name="Tapia R."/>
            <person name="Han C."/>
            <person name="Land M."/>
            <person name="Hauser L."/>
            <person name="Markowitz V."/>
            <person name="Cheng J.-F."/>
            <person name="Hugenholtz P."/>
            <person name="Woyke T."/>
            <person name="Wu D."/>
            <person name="Spring S."/>
            <person name="Schroeder M."/>
            <person name="Brambilla E."/>
            <person name="Klenk H.-P."/>
            <person name="Eisen J.A."/>
        </authorList>
    </citation>
    <scope>NUCLEOTIDE SEQUENCE [LARGE SCALE GENOMIC DNA]</scope>
    <source>
        <strain evidence="10">ATCC 700847 / DSM 10411 / MH2</strain>
    </source>
</reference>
<keyword evidence="4" id="KW-0533">Nickel</keyword>
<dbReference type="GO" id="GO:0015099">
    <property type="term" value="F:nickel cation transmembrane transporter activity"/>
    <property type="evidence" value="ECO:0007669"/>
    <property type="project" value="UniProtKB-UniRule"/>
</dbReference>
<keyword evidence="10" id="KW-1185">Reference proteome</keyword>
<gene>
    <name evidence="9" type="ordered locus">Hipma_1091</name>
</gene>
<dbReference type="RefSeq" id="WP_013682095.1">
    <property type="nucleotide sequence ID" value="NC_015318.1"/>
</dbReference>